<proteinExistence type="predicted"/>
<name>A0A6C0AUL1_9ZZZZ</name>
<accession>A0A6C0AUL1</accession>
<protein>
    <submittedName>
        <fullName evidence="2">Uncharacterized protein</fullName>
    </submittedName>
</protein>
<organism evidence="2">
    <name type="scientific">viral metagenome</name>
    <dbReference type="NCBI Taxonomy" id="1070528"/>
    <lineage>
        <taxon>unclassified sequences</taxon>
        <taxon>metagenomes</taxon>
        <taxon>organismal metagenomes</taxon>
    </lineage>
</organism>
<sequence>MRRTRAVPRGAVTPLQQATAQSAVWDAAARCAAERGVRVSDTLSRAADPSKAYVDDYDAFSAVTVHRGAPAARHDWFLPRYVTSSTHAVCVLRRGRDALAFVRDDSCTRVAVWWHGAGTHSTDARQDALRDAAFLTGVLQARNAPGNPVTCVCVLRVPDGDADVEWRAAQAVLFPTPAPPDAPAPEDAGRCAVILPRGDDSAPRYVPRGSGARSDWVHAVLRDVVPADAAAAPLGEVLPPTACRMPLFTPRGEALSVDAASAVAAAFVRDAPHTQWSDVLRALGVDAIAFLSASTPCTPSAAPPLTPWLAPRDVMVHSMHAALAHAPRAVQDRVCIIDAQQARAPHLPRCAWVQAPSAPRDGPRASVGASSAAPATAAGAAAPHDSHRNVPPSTRASPYAAVNPDVPHCTPLYGSAARRACLLFLLRHGSSMRDAVLHFGS</sequence>
<feature type="region of interest" description="Disordered" evidence="1">
    <location>
        <begin position="356"/>
        <end position="399"/>
    </location>
</feature>
<feature type="compositionally biased region" description="Low complexity" evidence="1">
    <location>
        <begin position="364"/>
        <end position="383"/>
    </location>
</feature>
<evidence type="ECO:0000313" key="2">
    <source>
        <dbReference type="EMBL" id="QHS82915.1"/>
    </source>
</evidence>
<reference evidence="2" key="1">
    <citation type="journal article" date="2020" name="Nature">
        <title>Giant virus diversity and host interactions through global metagenomics.</title>
        <authorList>
            <person name="Schulz F."/>
            <person name="Roux S."/>
            <person name="Paez-Espino D."/>
            <person name="Jungbluth S."/>
            <person name="Walsh D.A."/>
            <person name="Denef V.J."/>
            <person name="McMahon K.D."/>
            <person name="Konstantinidis K.T."/>
            <person name="Eloe-Fadrosh E.A."/>
            <person name="Kyrpides N.C."/>
            <person name="Woyke T."/>
        </authorList>
    </citation>
    <scope>NUCLEOTIDE SEQUENCE</scope>
    <source>
        <strain evidence="2">GVMAG-S-1103017-74</strain>
    </source>
</reference>
<dbReference type="AlphaFoldDB" id="A0A6C0AUL1"/>
<dbReference type="EMBL" id="MN740864">
    <property type="protein sequence ID" value="QHS82915.1"/>
    <property type="molecule type" value="Genomic_DNA"/>
</dbReference>
<evidence type="ECO:0000256" key="1">
    <source>
        <dbReference type="SAM" id="MobiDB-lite"/>
    </source>
</evidence>